<keyword evidence="10 12" id="KW-0326">Glycosidase</keyword>
<dbReference type="InterPro" id="IPR036026">
    <property type="entry name" value="Seven-hairpin_glycosidases"/>
</dbReference>
<organism evidence="12">
    <name type="scientific">Rhizopus microsporus var. microsporus</name>
    <dbReference type="NCBI Taxonomy" id="86635"/>
    <lineage>
        <taxon>Eukaryota</taxon>
        <taxon>Fungi</taxon>
        <taxon>Fungi incertae sedis</taxon>
        <taxon>Mucoromycota</taxon>
        <taxon>Mucoromycotina</taxon>
        <taxon>Mucoromycetes</taxon>
        <taxon>Mucorales</taxon>
        <taxon>Mucorineae</taxon>
        <taxon>Rhizopodaceae</taxon>
        <taxon>Rhizopus</taxon>
    </lineage>
</organism>
<keyword evidence="7" id="KW-1015">Disulfide bond</keyword>
<keyword evidence="11" id="KW-0732">Signal</keyword>
<keyword evidence="4" id="KW-0479">Metal-binding</keyword>
<evidence type="ECO:0000256" key="6">
    <source>
        <dbReference type="ARBA" id="ARBA00022837"/>
    </source>
</evidence>
<dbReference type="GO" id="GO:0016020">
    <property type="term" value="C:membrane"/>
    <property type="evidence" value="ECO:0007669"/>
    <property type="project" value="InterPro"/>
</dbReference>
<dbReference type="InterPro" id="IPR012341">
    <property type="entry name" value="6hp_glycosidase-like_sf"/>
</dbReference>
<accession>A0A1X0RGD7</accession>
<gene>
    <name evidence="12" type="ORF">BCV72DRAFT_198555</name>
</gene>
<dbReference type="InterPro" id="IPR001382">
    <property type="entry name" value="Glyco_hydro_47"/>
</dbReference>
<dbReference type="PANTHER" id="PTHR11742">
    <property type="entry name" value="MANNOSYL-OLIGOSACCHARIDE ALPHA-1,2-MANNOSIDASE-RELATED"/>
    <property type="match status" value="1"/>
</dbReference>
<comment type="cofactor">
    <cofactor evidence="1">
        <name>Ca(2+)</name>
        <dbReference type="ChEBI" id="CHEBI:29108"/>
    </cofactor>
</comment>
<dbReference type="EC" id="3.2.1.-" evidence="10"/>
<evidence type="ECO:0000313" key="12">
    <source>
        <dbReference type="EMBL" id="ORE11001.1"/>
    </source>
</evidence>
<dbReference type="GO" id="GO:0005509">
    <property type="term" value="F:calcium ion binding"/>
    <property type="evidence" value="ECO:0007669"/>
    <property type="project" value="InterPro"/>
</dbReference>
<keyword evidence="6" id="KW-0106">Calcium</keyword>
<dbReference type="OrthoDB" id="8118055at2759"/>
<feature type="signal peptide" evidence="11">
    <location>
        <begin position="1"/>
        <end position="25"/>
    </location>
</feature>
<dbReference type="Pfam" id="PF01532">
    <property type="entry name" value="Glyco_hydro_47"/>
    <property type="match status" value="1"/>
</dbReference>
<evidence type="ECO:0000256" key="2">
    <source>
        <dbReference type="ARBA" id="ARBA00004922"/>
    </source>
</evidence>
<keyword evidence="5 10" id="KW-0378">Hydrolase</keyword>
<evidence type="ECO:0000256" key="10">
    <source>
        <dbReference type="RuleBase" id="RU361193"/>
    </source>
</evidence>
<dbReference type="GO" id="GO:0005975">
    <property type="term" value="P:carbohydrate metabolic process"/>
    <property type="evidence" value="ECO:0007669"/>
    <property type="project" value="InterPro"/>
</dbReference>
<evidence type="ECO:0000256" key="5">
    <source>
        <dbReference type="ARBA" id="ARBA00022801"/>
    </source>
</evidence>
<comment type="catalytic activity">
    <reaction evidence="8">
        <text>N(4)-(alpha-D-Man-(1-&gt;2)-alpha-D-Man-(1-&gt;2)-alpha-D-Man-(1-&gt;3)-[alpha-D-Man-(1-&gt;3)-[alpha-D-Man-(1-&gt;2)-alpha-D-Man-(1-&gt;6)]-alpha-D-Man-(1-&gt;6)]-beta-D-Man-(1-&gt;4)-beta-D-GlcNAc-(1-&gt;4)-beta-D-GlcNAc)-L-asparaginyl-[protein] (N-glucan mannose isomer 8A1,2,3B1,3) + 3 H2O = N(4)-(alpha-D-Man-(1-&gt;3)-[alpha-D-Man-(1-&gt;3)-[alpha-D-Man-(1-&gt;6)]-alpha-D-Man-(1-&gt;6)]-beta-D-Man-(1-&gt;4)-beta-D-GlcNAc-(1-&gt;4)-beta-D-GlcNAc)-L-asparaginyl-[protein] (N-glucan mannose isomer 5A1,2) + 3 beta-D-mannose</text>
        <dbReference type="Rhea" id="RHEA:56028"/>
        <dbReference type="Rhea" id="RHEA-COMP:14358"/>
        <dbReference type="Rhea" id="RHEA-COMP:14367"/>
        <dbReference type="ChEBI" id="CHEBI:15377"/>
        <dbReference type="ChEBI" id="CHEBI:28563"/>
        <dbReference type="ChEBI" id="CHEBI:59087"/>
        <dbReference type="ChEBI" id="CHEBI:60628"/>
        <dbReference type="EC" id="3.2.1.113"/>
    </reaction>
</comment>
<sequence length="240" mass="27635">MLKLSAAFFLCHIILSCFLVNQIDSLSFFDQRPFSINSRKSRKLIRKEHGGLPEADKLTVEEKQSYIKDAFIFSWDGYRNHSWGFDENRPVSNDPRNTRNGWGATIVDSLDTLYIMGLRKEFDEAKEFVRNINWTLAEEPVQLFETVIRYVGGLLSAYDLSNDLVFVEKAVELTELLIPAFDSPTGVPYQYMDFKTGKPLRSPIACLAEVGTIQIEFTRLSEITGNWKYHRIVSMTFFSC</sequence>
<name>A0A1X0RGD7_RHIZD</name>
<evidence type="ECO:0000256" key="7">
    <source>
        <dbReference type="ARBA" id="ARBA00023157"/>
    </source>
</evidence>
<comment type="similarity">
    <text evidence="3 10">Belongs to the glycosyl hydrolase 47 family.</text>
</comment>
<evidence type="ECO:0000256" key="4">
    <source>
        <dbReference type="ARBA" id="ARBA00022723"/>
    </source>
</evidence>
<protein>
    <recommendedName>
        <fullName evidence="10">alpha-1,2-Mannosidase</fullName>
        <ecNumber evidence="10">3.2.1.-</ecNumber>
    </recommendedName>
</protein>
<feature type="chain" id="PRO_5012145613" description="alpha-1,2-Mannosidase" evidence="11">
    <location>
        <begin position="26"/>
        <end position="240"/>
    </location>
</feature>
<dbReference type="VEuPathDB" id="FungiDB:BCV72DRAFT_198555"/>
<dbReference type="PROSITE" id="PS51257">
    <property type="entry name" value="PROKAR_LIPOPROTEIN"/>
    <property type="match status" value="1"/>
</dbReference>
<dbReference type="SUPFAM" id="SSF48225">
    <property type="entry name" value="Seven-hairpin glycosidases"/>
    <property type="match status" value="1"/>
</dbReference>
<comment type="catalytic activity">
    <reaction evidence="9">
        <text>N(4)-(alpha-D-Man-(1-&gt;2)-alpha-D-Man-(1-&gt;2)-alpha-D-Man-(1-&gt;3)-[alpha-D-Man-(1-&gt;2)-alpha-D-Man-(1-&gt;3)-[alpha-D-Man-(1-&gt;2)-alpha-D-Man-(1-&gt;6)]-alpha-D-Man-(1-&gt;6)]-beta-D-Man-(1-&gt;4)-beta-D-GlcNAc-(1-&gt;4)-beta-D-GlcNAc)-L-asparaginyl-[protein] (N-glucan mannose isomer 9A1,2,3B1,2,3) + 4 H2O = N(4)-(alpha-D-Man-(1-&gt;3)-[alpha-D-Man-(1-&gt;3)-[alpha-D-Man-(1-&gt;6)]-alpha-D-Man-(1-&gt;6)]-beta-D-Man-(1-&gt;4)-beta-D-GlcNAc-(1-&gt;4)-beta-D-GlcNAc)-L-asparaginyl-[protein] (N-glucan mannose isomer 5A1,2) + 4 beta-D-mannose</text>
        <dbReference type="Rhea" id="RHEA:56008"/>
        <dbReference type="Rhea" id="RHEA-COMP:14356"/>
        <dbReference type="Rhea" id="RHEA-COMP:14367"/>
        <dbReference type="ChEBI" id="CHEBI:15377"/>
        <dbReference type="ChEBI" id="CHEBI:28563"/>
        <dbReference type="ChEBI" id="CHEBI:59087"/>
        <dbReference type="ChEBI" id="CHEBI:139493"/>
        <dbReference type="EC" id="3.2.1.113"/>
    </reaction>
</comment>
<dbReference type="Proteomes" id="UP000242414">
    <property type="component" value="Unassembled WGS sequence"/>
</dbReference>
<dbReference type="GO" id="GO:0004571">
    <property type="term" value="F:mannosyl-oligosaccharide 1,2-alpha-mannosidase activity"/>
    <property type="evidence" value="ECO:0007669"/>
    <property type="project" value="UniProtKB-EC"/>
</dbReference>
<evidence type="ECO:0000256" key="3">
    <source>
        <dbReference type="ARBA" id="ARBA00007658"/>
    </source>
</evidence>
<dbReference type="EMBL" id="KV921860">
    <property type="protein sequence ID" value="ORE11001.1"/>
    <property type="molecule type" value="Genomic_DNA"/>
</dbReference>
<dbReference type="GO" id="GO:0005783">
    <property type="term" value="C:endoplasmic reticulum"/>
    <property type="evidence" value="ECO:0007669"/>
    <property type="project" value="TreeGrafter"/>
</dbReference>
<proteinExistence type="inferred from homology"/>
<evidence type="ECO:0000256" key="9">
    <source>
        <dbReference type="ARBA" id="ARBA00048605"/>
    </source>
</evidence>
<dbReference type="AlphaFoldDB" id="A0A1X0RGD7"/>
<dbReference type="InterPro" id="IPR050749">
    <property type="entry name" value="Glycosyl_Hydrolase_47"/>
</dbReference>
<evidence type="ECO:0000256" key="1">
    <source>
        <dbReference type="ARBA" id="ARBA00001913"/>
    </source>
</evidence>
<evidence type="ECO:0000256" key="8">
    <source>
        <dbReference type="ARBA" id="ARBA00047669"/>
    </source>
</evidence>
<dbReference type="PANTHER" id="PTHR11742:SF55">
    <property type="entry name" value="ENDOPLASMIC RETICULUM MANNOSYL-OLIGOSACCHARIDE 1,2-ALPHA-MANNOSIDASE"/>
    <property type="match status" value="1"/>
</dbReference>
<dbReference type="Gene3D" id="1.50.10.10">
    <property type="match status" value="1"/>
</dbReference>
<dbReference type="PRINTS" id="PR00747">
    <property type="entry name" value="GLYHDRLASE47"/>
</dbReference>
<reference evidence="12" key="1">
    <citation type="journal article" date="2016" name="Proc. Natl. Acad. Sci. U.S.A.">
        <title>Lipid metabolic changes in an early divergent fungus govern the establishment of a mutualistic symbiosis with endobacteria.</title>
        <authorList>
            <person name="Lastovetsky O.A."/>
            <person name="Gaspar M.L."/>
            <person name="Mondo S.J."/>
            <person name="LaButti K.M."/>
            <person name="Sandor L."/>
            <person name="Grigoriev I.V."/>
            <person name="Henry S.A."/>
            <person name="Pawlowska T.E."/>
        </authorList>
    </citation>
    <scope>NUCLEOTIDE SEQUENCE [LARGE SCALE GENOMIC DNA]</scope>
    <source>
        <strain evidence="12">ATCC 52814</strain>
    </source>
</reference>
<dbReference type="GO" id="GO:0036503">
    <property type="term" value="P:ERAD pathway"/>
    <property type="evidence" value="ECO:0007669"/>
    <property type="project" value="UniProtKB-ARBA"/>
</dbReference>
<comment type="pathway">
    <text evidence="2">Protein modification; protein glycosylation.</text>
</comment>
<evidence type="ECO:0000256" key="11">
    <source>
        <dbReference type="SAM" id="SignalP"/>
    </source>
</evidence>